<gene>
    <name evidence="2" type="ORF">FA10DRAFT_285887</name>
</gene>
<dbReference type="EMBL" id="KZ819636">
    <property type="protein sequence ID" value="PWN90173.1"/>
    <property type="molecule type" value="Genomic_DNA"/>
</dbReference>
<keyword evidence="3" id="KW-1185">Reference proteome</keyword>
<sequence>MPAIRPQRSFFAASLDTRRKKATKHKHKSKAKAKSTSSRISTRTVTSVQAAASKAYDDSEAKGKCRSKQVSSSSTASAATTAKTTRASSTSNNAKATSTTSATATSTSTAAKPTLTLTSNDSKYGYKQLEADYRKITSWAYDEDAMSTAQVNETLAAILSAAARYFPEVDTMAMARIVLGDIRAESDFDPENVNGGRLDSGASVGLLQVSPGGGSQELALFKSHAQVDKHSASGDEVSLAVQASGVQGSLIDWKTGKTMNVTALTEEDVLRPWVNIHMALWIQSNLARSSSSDPYDWQAIAKGKKTVADTGSRKVTPTVKTGLGSWVAGPGADSDGYRTSGDDISSDYFTNIMQGVRVLYGDKKMDTSWLGQWSLKPGLIDYH</sequence>
<accession>A0A316YQ57</accession>
<dbReference type="OrthoDB" id="3356264at2759"/>
<feature type="compositionally biased region" description="Low complexity" evidence="1">
    <location>
        <begin position="34"/>
        <end position="48"/>
    </location>
</feature>
<organism evidence="2 3">
    <name type="scientific">Acaromyces ingoldii</name>
    <dbReference type="NCBI Taxonomy" id="215250"/>
    <lineage>
        <taxon>Eukaryota</taxon>
        <taxon>Fungi</taxon>
        <taxon>Dikarya</taxon>
        <taxon>Basidiomycota</taxon>
        <taxon>Ustilaginomycotina</taxon>
        <taxon>Exobasidiomycetes</taxon>
        <taxon>Exobasidiales</taxon>
        <taxon>Cryptobasidiaceae</taxon>
        <taxon>Acaromyces</taxon>
    </lineage>
</organism>
<dbReference type="InParanoid" id="A0A316YQ57"/>
<dbReference type="RefSeq" id="XP_025377371.1">
    <property type="nucleotide sequence ID" value="XM_025524032.1"/>
</dbReference>
<feature type="region of interest" description="Disordered" evidence="1">
    <location>
        <begin position="1"/>
        <end position="110"/>
    </location>
</feature>
<evidence type="ECO:0000313" key="2">
    <source>
        <dbReference type="EMBL" id="PWN90173.1"/>
    </source>
</evidence>
<reference evidence="2 3" key="1">
    <citation type="journal article" date="2018" name="Mol. Biol. Evol.">
        <title>Broad Genomic Sampling Reveals a Smut Pathogenic Ancestry of the Fungal Clade Ustilaginomycotina.</title>
        <authorList>
            <person name="Kijpornyongpan T."/>
            <person name="Mondo S.J."/>
            <person name="Barry K."/>
            <person name="Sandor L."/>
            <person name="Lee J."/>
            <person name="Lipzen A."/>
            <person name="Pangilinan J."/>
            <person name="LaButti K."/>
            <person name="Hainaut M."/>
            <person name="Henrissat B."/>
            <person name="Grigoriev I.V."/>
            <person name="Spatafora J.W."/>
            <person name="Aime M.C."/>
        </authorList>
    </citation>
    <scope>NUCLEOTIDE SEQUENCE [LARGE SCALE GENOMIC DNA]</scope>
    <source>
        <strain evidence="2 3">MCA 4198</strain>
    </source>
</reference>
<name>A0A316YQ57_9BASI</name>
<evidence type="ECO:0000256" key="1">
    <source>
        <dbReference type="SAM" id="MobiDB-lite"/>
    </source>
</evidence>
<evidence type="ECO:0000313" key="3">
    <source>
        <dbReference type="Proteomes" id="UP000245768"/>
    </source>
</evidence>
<dbReference type="AlphaFoldDB" id="A0A316YQ57"/>
<feature type="compositionally biased region" description="Basic residues" evidence="1">
    <location>
        <begin position="18"/>
        <end position="33"/>
    </location>
</feature>
<dbReference type="Proteomes" id="UP000245768">
    <property type="component" value="Unassembled WGS sequence"/>
</dbReference>
<feature type="compositionally biased region" description="Low complexity" evidence="1">
    <location>
        <begin position="71"/>
        <end position="110"/>
    </location>
</feature>
<proteinExistence type="predicted"/>
<protein>
    <submittedName>
        <fullName evidence="2">Uncharacterized protein</fullName>
    </submittedName>
</protein>
<dbReference type="GeneID" id="37045948"/>